<evidence type="ECO:0000256" key="1">
    <source>
        <dbReference type="SAM" id="MobiDB-lite"/>
    </source>
</evidence>
<gene>
    <name evidence="2" type="ORF">Sjap_008200</name>
</gene>
<proteinExistence type="predicted"/>
<dbReference type="EMBL" id="JBBNAE010000003">
    <property type="protein sequence ID" value="KAK9137606.1"/>
    <property type="molecule type" value="Genomic_DNA"/>
</dbReference>
<organism evidence="2 3">
    <name type="scientific">Stephania japonica</name>
    <dbReference type="NCBI Taxonomy" id="461633"/>
    <lineage>
        <taxon>Eukaryota</taxon>
        <taxon>Viridiplantae</taxon>
        <taxon>Streptophyta</taxon>
        <taxon>Embryophyta</taxon>
        <taxon>Tracheophyta</taxon>
        <taxon>Spermatophyta</taxon>
        <taxon>Magnoliopsida</taxon>
        <taxon>Ranunculales</taxon>
        <taxon>Menispermaceae</taxon>
        <taxon>Menispermoideae</taxon>
        <taxon>Cissampelideae</taxon>
        <taxon>Stephania</taxon>
    </lineage>
</organism>
<comment type="caution">
    <text evidence="2">The sequence shown here is derived from an EMBL/GenBank/DDBJ whole genome shotgun (WGS) entry which is preliminary data.</text>
</comment>
<evidence type="ECO:0000313" key="3">
    <source>
        <dbReference type="Proteomes" id="UP001417504"/>
    </source>
</evidence>
<name>A0AAP0PE87_9MAGN</name>
<feature type="compositionally biased region" description="Gly residues" evidence="1">
    <location>
        <begin position="128"/>
        <end position="140"/>
    </location>
</feature>
<evidence type="ECO:0000313" key="2">
    <source>
        <dbReference type="EMBL" id="KAK9137606.1"/>
    </source>
</evidence>
<sequence length="180" mass="19766">MSTAYYRTDLYERSLDKVRVTDFFGSVMETIHTDSAYKSVSGKKIVKPNVEYSFNKENSHVEQKKLLALAQDPTVDLGAKEHSALQCMWNALHDKVQKIDNADELVNYVPNEDREEQDGTTSPPIGARRGGGADVEGNGGLRNHSRIQRIGVNQGNGISEAVYGNTGAGDLNSQTQKGHV</sequence>
<accession>A0AAP0PE87</accession>
<reference evidence="2 3" key="1">
    <citation type="submission" date="2024-01" db="EMBL/GenBank/DDBJ databases">
        <title>Genome assemblies of Stephania.</title>
        <authorList>
            <person name="Yang L."/>
        </authorList>
    </citation>
    <scope>NUCLEOTIDE SEQUENCE [LARGE SCALE GENOMIC DNA]</scope>
    <source>
        <strain evidence="2">QJT</strain>
        <tissue evidence="2">Leaf</tissue>
    </source>
</reference>
<keyword evidence="3" id="KW-1185">Reference proteome</keyword>
<dbReference type="Proteomes" id="UP001417504">
    <property type="component" value="Unassembled WGS sequence"/>
</dbReference>
<dbReference type="AlphaFoldDB" id="A0AAP0PE87"/>
<feature type="region of interest" description="Disordered" evidence="1">
    <location>
        <begin position="109"/>
        <end position="149"/>
    </location>
</feature>
<protein>
    <submittedName>
        <fullName evidence="2">Uncharacterized protein</fullName>
    </submittedName>
</protein>